<comment type="caution">
    <text evidence="2">The sequence shown here is derived from an EMBL/GenBank/DDBJ whole genome shotgun (WGS) entry which is preliminary data.</text>
</comment>
<reference evidence="2" key="1">
    <citation type="submission" date="2019-08" db="EMBL/GenBank/DDBJ databases">
        <title>Rapid identification of Enteric Bacteria from Whole Genome Sequences (WGS) using Average Nucleotide Identity (ANI).</title>
        <authorList>
            <person name="Lane C."/>
        </authorList>
    </citation>
    <scope>NUCLEOTIDE SEQUENCE [LARGE SCALE GENOMIC DNA]</scope>
    <source>
        <strain evidence="2">2010D-8461</strain>
    </source>
</reference>
<feature type="transmembrane region" description="Helical" evidence="1">
    <location>
        <begin position="36"/>
        <end position="56"/>
    </location>
</feature>
<accession>A0ABW9N4U4</accession>
<dbReference type="EMBL" id="AACKMW020000033">
    <property type="protein sequence ID" value="MPB99286.1"/>
    <property type="molecule type" value="Genomic_DNA"/>
</dbReference>
<gene>
    <name evidence="2" type="ORF">A0Z09_004360</name>
</gene>
<keyword evidence="1" id="KW-0812">Transmembrane</keyword>
<keyword evidence="1" id="KW-1133">Transmembrane helix</keyword>
<organism evidence="2 3">
    <name type="scientific">Campylobacter subantarcticus</name>
    <dbReference type="NCBI Taxonomy" id="497724"/>
    <lineage>
        <taxon>Bacteria</taxon>
        <taxon>Pseudomonadati</taxon>
        <taxon>Campylobacterota</taxon>
        <taxon>Epsilonproteobacteria</taxon>
        <taxon>Campylobacterales</taxon>
        <taxon>Campylobacteraceae</taxon>
        <taxon>Campylobacter</taxon>
    </lineage>
</organism>
<sequence>MDLINLFLNLSDIGLFILFFILAMLLYVFFSFTDNFFLFRVIFALLLITTASFFAIKKDNIIFMPDKYYVEKLVKKYDLDNIKDKELFKSVLKSQTIGFAVCSFSNYENSLCVEYLKYFEKKLIEYKNGNTENIDKYFGDNQRTKEADNE</sequence>
<evidence type="ECO:0000313" key="2">
    <source>
        <dbReference type="EMBL" id="MPB99286.1"/>
    </source>
</evidence>
<proteinExistence type="predicted"/>
<dbReference type="RefSeq" id="WP_043019626.1">
    <property type="nucleotide sequence ID" value="NZ_AACKMW020000033.1"/>
</dbReference>
<evidence type="ECO:0008006" key="4">
    <source>
        <dbReference type="Google" id="ProtNLM"/>
    </source>
</evidence>
<keyword evidence="1" id="KW-0472">Membrane</keyword>
<name>A0ABW9N4U4_9BACT</name>
<protein>
    <recommendedName>
        <fullName evidence="4">DUF2393 domain-containing protein</fullName>
    </recommendedName>
</protein>
<evidence type="ECO:0000313" key="3">
    <source>
        <dbReference type="Proteomes" id="UP000364097"/>
    </source>
</evidence>
<evidence type="ECO:0000256" key="1">
    <source>
        <dbReference type="SAM" id="Phobius"/>
    </source>
</evidence>
<keyword evidence="3" id="KW-1185">Reference proteome</keyword>
<dbReference type="Proteomes" id="UP000364097">
    <property type="component" value="Unassembled WGS sequence"/>
</dbReference>
<feature type="transmembrane region" description="Helical" evidence="1">
    <location>
        <begin position="7"/>
        <end position="30"/>
    </location>
</feature>